<feature type="compositionally biased region" description="Gly residues" evidence="1">
    <location>
        <begin position="30"/>
        <end position="41"/>
    </location>
</feature>
<gene>
    <name evidence="2" type="ORF">THAOC_28342</name>
</gene>
<dbReference type="Proteomes" id="UP000266841">
    <property type="component" value="Unassembled WGS sequence"/>
</dbReference>
<dbReference type="EMBL" id="AGNL01039961">
    <property type="protein sequence ID" value="EJK52387.1"/>
    <property type="molecule type" value="Genomic_DNA"/>
</dbReference>
<reference evidence="2 3" key="1">
    <citation type="journal article" date="2012" name="Genome Biol.">
        <title>Genome and low-iron response of an oceanic diatom adapted to chronic iron limitation.</title>
        <authorList>
            <person name="Lommer M."/>
            <person name="Specht M."/>
            <person name="Roy A.S."/>
            <person name="Kraemer L."/>
            <person name="Andreson R."/>
            <person name="Gutowska M.A."/>
            <person name="Wolf J."/>
            <person name="Bergner S.V."/>
            <person name="Schilhabel M.B."/>
            <person name="Klostermeier U.C."/>
            <person name="Beiko R.G."/>
            <person name="Rosenstiel P."/>
            <person name="Hippler M."/>
            <person name="Laroche J."/>
        </authorList>
    </citation>
    <scope>NUCLEOTIDE SEQUENCE [LARGE SCALE GENOMIC DNA]</scope>
    <source>
        <strain evidence="2 3">CCMP1005</strain>
    </source>
</reference>
<protein>
    <submittedName>
        <fullName evidence="2">Uncharacterized protein</fullName>
    </submittedName>
</protein>
<feature type="region of interest" description="Disordered" evidence="1">
    <location>
        <begin position="23"/>
        <end position="47"/>
    </location>
</feature>
<keyword evidence="3" id="KW-1185">Reference proteome</keyword>
<sequence>GRPSAAARLTHFLILDFGRESTDRRKEQAGGAGGWRVGGRGSNMVVPQPHYHITDELPRNHGCDEGDRVYATSPLFAVWSIRLRSCSTDKVPAPCERPTLLDGHGYGCIDRDREESSSEWTSSQA</sequence>
<comment type="caution">
    <text evidence="2">The sequence shown here is derived from an EMBL/GenBank/DDBJ whole genome shotgun (WGS) entry which is preliminary data.</text>
</comment>
<evidence type="ECO:0000313" key="3">
    <source>
        <dbReference type="Proteomes" id="UP000266841"/>
    </source>
</evidence>
<proteinExistence type="predicted"/>
<accession>K0S0H7</accession>
<organism evidence="2 3">
    <name type="scientific">Thalassiosira oceanica</name>
    <name type="common">Marine diatom</name>
    <dbReference type="NCBI Taxonomy" id="159749"/>
    <lineage>
        <taxon>Eukaryota</taxon>
        <taxon>Sar</taxon>
        <taxon>Stramenopiles</taxon>
        <taxon>Ochrophyta</taxon>
        <taxon>Bacillariophyta</taxon>
        <taxon>Coscinodiscophyceae</taxon>
        <taxon>Thalassiosirophycidae</taxon>
        <taxon>Thalassiosirales</taxon>
        <taxon>Thalassiosiraceae</taxon>
        <taxon>Thalassiosira</taxon>
    </lineage>
</organism>
<feature type="region of interest" description="Disordered" evidence="1">
    <location>
        <begin position="101"/>
        <end position="125"/>
    </location>
</feature>
<evidence type="ECO:0000256" key="1">
    <source>
        <dbReference type="SAM" id="MobiDB-lite"/>
    </source>
</evidence>
<evidence type="ECO:0000313" key="2">
    <source>
        <dbReference type="EMBL" id="EJK52387.1"/>
    </source>
</evidence>
<name>K0S0H7_THAOC</name>
<feature type="non-terminal residue" evidence="2">
    <location>
        <position position="1"/>
    </location>
</feature>
<dbReference type="AlphaFoldDB" id="K0S0H7"/>